<dbReference type="Proteomes" id="UP000481153">
    <property type="component" value="Unassembled WGS sequence"/>
</dbReference>
<comment type="caution">
    <text evidence="1">The sequence shown here is derived from an EMBL/GenBank/DDBJ whole genome shotgun (WGS) entry which is preliminary data.</text>
</comment>
<dbReference type="Gene3D" id="3.90.550.20">
    <property type="match status" value="1"/>
</dbReference>
<keyword evidence="2" id="KW-1185">Reference proteome</keyword>
<accession>A0A6G0XME8</accession>
<protein>
    <recommendedName>
        <fullName evidence="3">Alpha 1,4-glycosyltransferase domain-containing protein</fullName>
    </recommendedName>
</protein>
<dbReference type="EMBL" id="VJMJ01000036">
    <property type="protein sequence ID" value="KAF0741471.1"/>
    <property type="molecule type" value="Genomic_DNA"/>
</dbReference>
<evidence type="ECO:0000313" key="2">
    <source>
        <dbReference type="Proteomes" id="UP000481153"/>
    </source>
</evidence>
<dbReference type="VEuPathDB" id="FungiDB:AeMF1_004518"/>
<dbReference type="PANTHER" id="PTHR31834:SF1">
    <property type="entry name" value="INITIATION-SPECIFIC ALPHA-1,6-MANNOSYLTRANSFERASE"/>
    <property type="match status" value="1"/>
</dbReference>
<organism evidence="1 2">
    <name type="scientific">Aphanomyces euteiches</name>
    <dbReference type="NCBI Taxonomy" id="100861"/>
    <lineage>
        <taxon>Eukaryota</taxon>
        <taxon>Sar</taxon>
        <taxon>Stramenopiles</taxon>
        <taxon>Oomycota</taxon>
        <taxon>Saprolegniomycetes</taxon>
        <taxon>Saprolegniales</taxon>
        <taxon>Verrucalvaceae</taxon>
        <taxon>Aphanomyces</taxon>
    </lineage>
</organism>
<evidence type="ECO:0000313" key="1">
    <source>
        <dbReference type="EMBL" id="KAF0741471.1"/>
    </source>
</evidence>
<reference evidence="1 2" key="1">
    <citation type="submission" date="2019-07" db="EMBL/GenBank/DDBJ databases">
        <title>Genomics analysis of Aphanomyces spp. identifies a new class of oomycete effector associated with host adaptation.</title>
        <authorList>
            <person name="Gaulin E."/>
        </authorList>
    </citation>
    <scope>NUCLEOTIDE SEQUENCE [LARGE SCALE GENOMIC DNA]</scope>
    <source>
        <strain evidence="1 2">ATCC 201684</strain>
    </source>
</reference>
<dbReference type="InterPro" id="IPR039367">
    <property type="entry name" value="Och1-like"/>
</dbReference>
<dbReference type="GO" id="GO:0006487">
    <property type="term" value="P:protein N-linked glycosylation"/>
    <property type="evidence" value="ECO:0007669"/>
    <property type="project" value="TreeGrafter"/>
</dbReference>
<dbReference type="GO" id="GO:0000136">
    <property type="term" value="C:mannan polymerase complex"/>
    <property type="evidence" value="ECO:0007669"/>
    <property type="project" value="TreeGrafter"/>
</dbReference>
<proteinExistence type="predicted"/>
<dbReference type="AlphaFoldDB" id="A0A6G0XME8"/>
<dbReference type="InterPro" id="IPR007577">
    <property type="entry name" value="GlycoTrfase_DXD_sugar-bd_CS"/>
</dbReference>
<evidence type="ECO:0008006" key="3">
    <source>
        <dbReference type="Google" id="ProtNLM"/>
    </source>
</evidence>
<name>A0A6G0XME8_9STRA</name>
<dbReference type="Pfam" id="PF04488">
    <property type="entry name" value="Gly_transf_sug"/>
    <property type="match status" value="1"/>
</dbReference>
<dbReference type="PANTHER" id="PTHR31834">
    <property type="entry name" value="INITIATION-SPECIFIC ALPHA-1,6-MANNOSYLTRANSFERASE"/>
    <property type="match status" value="1"/>
</dbReference>
<dbReference type="GO" id="GO:0000009">
    <property type="term" value="F:alpha-1,6-mannosyltransferase activity"/>
    <property type="evidence" value="ECO:0007669"/>
    <property type="project" value="InterPro"/>
</dbReference>
<sequence>MSNRMKSQVVGRLLLVAIPIVLFIVMGYDLSHVTSVVTKHAKMLHEKLTTPVDLNPSRRSNPSAAGHLPPALQGVTKGAACRVQFVFAGSKYDYNNFPLLQTWIRYADPKCPIEFLRPNHPFLVQLTTAESRMFYNSAFLPILQADMLKLFSLFYLGGVVVDLDVEAIKPFPQAWSGIDNSLASCNVVVGIEANCYDDECVKTMVRKGQIQNWAMFARQPRSQFMGELLEFVVAKYESMAPLDKDVSVQEVAGSGPITDFVILYGNFSQPHYQIQTTPSGGTLETDPTSVLRIRKHHEEICIVGAAYTGGGCSGYAECLIAHHYEGSWRSSS</sequence>
<gene>
    <name evidence="1" type="ORF">Ae201684_003156</name>
</gene>